<proteinExistence type="predicted"/>
<sequence length="328" mass="36020">MKKMVNLCMAALLSCSMLAGCSSGKDNSGTGEKKDITIAFLPNEDENAERSSEAFHMLKEEVQAALGDNYNVKIAKLDNYNAVMEAMVSGTAQIAWESGATFAASYMKDDKIQPILSYGPNGDPEKSGYNAYIATNKKHAADFQGMSRDEKLKSLKGKSFGFVSPTSTSGCLVPTTAFWKLFGPDGDKTVSKKEQINIKNAADGGVFSEVQNGGDHQGAVQLLVNDKVYAGAFCCTYGDSFKDQLDILDTTFVPNGPLWVNTSALNKEEISKLTDHFVNLTADTAKNKDFFDQEKGFFFEAEEDPATFKFFKTDVSRYQFILDMYKDQ</sequence>
<dbReference type="EMBL" id="CP048838">
    <property type="protein sequence ID" value="QJA02199.1"/>
    <property type="molecule type" value="Genomic_DNA"/>
</dbReference>
<dbReference type="Pfam" id="PF12974">
    <property type="entry name" value="Phosphonate-bd"/>
    <property type="match status" value="1"/>
</dbReference>
<dbReference type="Proteomes" id="UP001203972">
    <property type="component" value="Unassembled WGS sequence"/>
</dbReference>
<dbReference type="PROSITE" id="PS51257">
    <property type="entry name" value="PROKAR_LIPOPROTEIN"/>
    <property type="match status" value="1"/>
</dbReference>
<reference evidence="5 7" key="3">
    <citation type="submission" date="2020-02" db="EMBL/GenBank/DDBJ databases">
        <authorList>
            <person name="Kociolek L.K."/>
            <person name="Ozer E.A."/>
        </authorList>
    </citation>
    <scope>NUCLEOTIDE SEQUENCE [LARGE SCALE GENOMIC DNA]</scope>
    <source>
        <strain evidence="5 7">ATCC 14501</strain>
    </source>
</reference>
<evidence type="ECO:0000256" key="1">
    <source>
        <dbReference type="SAM" id="SignalP"/>
    </source>
</evidence>
<feature type="chain" id="PRO_5043118587" evidence="1">
    <location>
        <begin position="20"/>
        <end position="328"/>
    </location>
</feature>
<reference evidence="3" key="4">
    <citation type="journal article" date="2022" name="Clin. Infect. Dis.">
        <title>Association between Clostridium innocuum and antibiotic-associated diarrhea in adults and children: A cross-sectional study and comparative genomics analysis.</title>
        <authorList>
            <person name="Cherny K.E."/>
            <person name="Muscat E.B."/>
            <person name="Balaji A."/>
            <person name="Mukherjee J."/>
            <person name="Ozer E.A."/>
            <person name="Angarone M.P."/>
            <person name="Hauser A.R."/>
            <person name="Sichel J.S."/>
            <person name="Amponsah E."/>
            <person name="Kociolek L.K."/>
        </authorList>
    </citation>
    <scope>NUCLEOTIDE SEQUENCE</scope>
    <source>
        <strain evidence="3">NU1-AC-029v</strain>
    </source>
</reference>
<dbReference type="AlphaFoldDB" id="A0A099I811"/>
<reference evidence="2 6" key="1">
    <citation type="submission" date="2014-08" db="EMBL/GenBank/DDBJ databases">
        <title>Clostridium innocuum, an unnegligible vancomycin-resistant pathogen causing extra-intestinal infections.</title>
        <authorList>
            <person name="Feng Y."/>
            <person name="Chiu C.-H."/>
        </authorList>
    </citation>
    <scope>NUCLEOTIDE SEQUENCE [LARGE SCALE GENOMIC DNA]</scope>
    <source>
        <strain evidence="2 6">AN88</strain>
    </source>
</reference>
<keyword evidence="1" id="KW-0732">Signal</keyword>
<dbReference type="Proteomes" id="UP000604383">
    <property type="component" value="Unassembled WGS sequence"/>
</dbReference>
<evidence type="ECO:0000313" key="2">
    <source>
        <dbReference type="EMBL" id="KGJ53038.1"/>
    </source>
</evidence>
<reference evidence="4" key="2">
    <citation type="journal article" date="2019" name="Nat. Med.">
        <title>A library of human gut bacterial isolates paired with longitudinal multiomics data enables mechanistic microbiome research.</title>
        <authorList>
            <person name="Poyet M."/>
            <person name="Groussin M."/>
            <person name="Gibbons S.M."/>
            <person name="Avila-Pacheco J."/>
            <person name="Jiang X."/>
            <person name="Kearney S.M."/>
            <person name="Perrotta A.R."/>
            <person name="Berdy B."/>
            <person name="Zhao S."/>
            <person name="Lieberman T.D."/>
            <person name="Swanson P.K."/>
            <person name="Smith M."/>
            <person name="Roesemann S."/>
            <person name="Alexander J.E."/>
            <person name="Rich S.A."/>
            <person name="Livny J."/>
            <person name="Vlamakis H."/>
            <person name="Clish C."/>
            <person name="Bullock K."/>
            <person name="Deik A."/>
            <person name="Scott J."/>
            <person name="Pierce K.A."/>
            <person name="Xavier R.J."/>
            <person name="Alm E.J."/>
        </authorList>
    </citation>
    <scope>NUCLEOTIDE SEQUENCE</scope>
    <source>
        <strain evidence="4">BIOML-A12</strain>
    </source>
</reference>
<evidence type="ECO:0000313" key="6">
    <source>
        <dbReference type="Proteomes" id="UP000030008"/>
    </source>
</evidence>
<dbReference type="Proteomes" id="UP000503330">
    <property type="component" value="Chromosome"/>
</dbReference>
<feature type="signal peptide" evidence="1">
    <location>
        <begin position="1"/>
        <end position="19"/>
    </location>
</feature>
<accession>A0A099I811</accession>
<evidence type="ECO:0000313" key="7">
    <source>
        <dbReference type="Proteomes" id="UP000503330"/>
    </source>
</evidence>
<dbReference type="GeneID" id="61925282"/>
<dbReference type="EMBL" id="JQIF01000048">
    <property type="protein sequence ID" value="KGJ53038.1"/>
    <property type="molecule type" value="Genomic_DNA"/>
</dbReference>
<dbReference type="RefSeq" id="WP_002608296.1">
    <property type="nucleotide sequence ID" value="NZ_AP025565.1"/>
</dbReference>
<dbReference type="PANTHER" id="PTHR35841">
    <property type="entry name" value="PHOSPHONATES-BINDING PERIPLASMIC PROTEIN"/>
    <property type="match status" value="1"/>
</dbReference>
<dbReference type="EMBL" id="JAKTMA010000003">
    <property type="protein sequence ID" value="MCR0231590.1"/>
    <property type="molecule type" value="Genomic_DNA"/>
</dbReference>
<dbReference type="Gene3D" id="3.40.190.10">
    <property type="entry name" value="Periplasmic binding protein-like II"/>
    <property type="match status" value="2"/>
</dbReference>
<dbReference type="PANTHER" id="PTHR35841:SF1">
    <property type="entry name" value="PHOSPHONATES-BINDING PERIPLASMIC PROTEIN"/>
    <property type="match status" value="1"/>
</dbReference>
<evidence type="ECO:0000313" key="3">
    <source>
        <dbReference type="EMBL" id="MCR0231590.1"/>
    </source>
</evidence>
<evidence type="ECO:0000313" key="5">
    <source>
        <dbReference type="EMBL" id="QJA02199.1"/>
    </source>
</evidence>
<dbReference type="SUPFAM" id="SSF53850">
    <property type="entry name" value="Periplasmic binding protein-like II"/>
    <property type="match status" value="1"/>
</dbReference>
<gene>
    <name evidence="2" type="ORF">CIAN88_11210</name>
    <name evidence="5" type="ORF">G4D54_07055</name>
    <name evidence="4" type="ORF">GT664_12225</name>
    <name evidence="3" type="ORF">MKC95_02260</name>
</gene>
<dbReference type="Proteomes" id="UP000030008">
    <property type="component" value="Unassembled WGS sequence"/>
</dbReference>
<dbReference type="EMBL" id="WWTN01000020">
    <property type="protein sequence ID" value="MZH56494.1"/>
    <property type="molecule type" value="Genomic_DNA"/>
</dbReference>
<protein>
    <submittedName>
        <fullName evidence="3">PhnD/SsuA/transferrin family substrate-binding protein</fullName>
    </submittedName>
    <submittedName>
        <fullName evidence="2">Phosphate ABC transporter substrate-binding protein</fullName>
    </submittedName>
</protein>
<organism evidence="2 6">
    <name type="scientific">Clostridium innocuum</name>
    <dbReference type="NCBI Taxonomy" id="1522"/>
    <lineage>
        <taxon>Bacteria</taxon>
        <taxon>Bacillati</taxon>
        <taxon>Bacillota</taxon>
        <taxon>Clostridia</taxon>
        <taxon>Eubacteriales</taxon>
        <taxon>Clostridiaceae</taxon>
        <taxon>Clostridium</taxon>
    </lineage>
</organism>
<name>A0A099I811_CLOIN</name>
<evidence type="ECO:0000313" key="4">
    <source>
        <dbReference type="EMBL" id="MZH56494.1"/>
    </source>
</evidence>